<comment type="similarity">
    <text evidence="4 7">Belongs to the NanE family.</text>
</comment>
<dbReference type="InterPro" id="IPR007260">
    <property type="entry name" value="NanE"/>
</dbReference>
<comment type="catalytic activity">
    <reaction evidence="1 7">
        <text>an N-acyl-D-glucosamine 6-phosphate = an N-acyl-D-mannosamine 6-phosphate</text>
        <dbReference type="Rhea" id="RHEA:23932"/>
        <dbReference type="ChEBI" id="CHEBI:57599"/>
        <dbReference type="ChEBI" id="CHEBI:57666"/>
        <dbReference type="EC" id="5.1.3.9"/>
    </reaction>
</comment>
<dbReference type="InterPro" id="IPR011060">
    <property type="entry name" value="RibuloseP-bd_barrel"/>
</dbReference>
<comment type="caution">
    <text evidence="8">The sequence shown here is derived from an EMBL/GenBank/DDBJ whole genome shotgun (WGS) entry which is preliminary data.</text>
</comment>
<evidence type="ECO:0000256" key="2">
    <source>
        <dbReference type="ARBA" id="ARBA00002147"/>
    </source>
</evidence>
<gene>
    <name evidence="7" type="primary">nanE</name>
    <name evidence="8" type="ORF">ACFQHW_07245</name>
</gene>
<evidence type="ECO:0000256" key="7">
    <source>
        <dbReference type="HAMAP-Rule" id="MF_01235"/>
    </source>
</evidence>
<evidence type="ECO:0000256" key="6">
    <source>
        <dbReference type="ARBA" id="ARBA00023277"/>
    </source>
</evidence>
<dbReference type="PANTHER" id="PTHR36204">
    <property type="entry name" value="N-ACETYLMANNOSAMINE-6-PHOSPHATE 2-EPIMERASE-RELATED"/>
    <property type="match status" value="1"/>
</dbReference>
<dbReference type="HAMAP" id="MF_01235">
    <property type="entry name" value="ManNAc6P_epimer"/>
    <property type="match status" value="1"/>
</dbReference>
<evidence type="ECO:0000256" key="5">
    <source>
        <dbReference type="ARBA" id="ARBA00023235"/>
    </source>
</evidence>
<dbReference type="SUPFAM" id="SSF51366">
    <property type="entry name" value="Ribulose-phoshate binding barrel"/>
    <property type="match status" value="1"/>
</dbReference>
<dbReference type="Gene3D" id="3.20.20.70">
    <property type="entry name" value="Aldolase class I"/>
    <property type="match status" value="1"/>
</dbReference>
<evidence type="ECO:0000313" key="9">
    <source>
        <dbReference type="Proteomes" id="UP001596310"/>
    </source>
</evidence>
<accession>A0ABW1UPU7</accession>
<organism evidence="8 9">
    <name type="scientific">Lapidilactobacillus achengensis</name>
    <dbReference type="NCBI Taxonomy" id="2486000"/>
    <lineage>
        <taxon>Bacteria</taxon>
        <taxon>Bacillati</taxon>
        <taxon>Bacillota</taxon>
        <taxon>Bacilli</taxon>
        <taxon>Lactobacillales</taxon>
        <taxon>Lactobacillaceae</taxon>
        <taxon>Lapidilactobacillus</taxon>
    </lineage>
</organism>
<name>A0ABW1UPU7_9LACO</name>
<dbReference type="EC" id="5.1.3.9" evidence="7"/>
<comment type="pathway">
    <text evidence="3 7">Amino-sugar metabolism; N-acetylneuraminate degradation; D-fructose 6-phosphate from N-acetylneuraminate: step 3/5.</text>
</comment>
<dbReference type="Pfam" id="PF04131">
    <property type="entry name" value="NanE"/>
    <property type="match status" value="1"/>
</dbReference>
<comment type="function">
    <text evidence="2 7">Converts N-acetylmannosamine-6-phosphate (ManNAc-6-P) to N-acetylglucosamine-6-phosphate (GlcNAc-6-P).</text>
</comment>
<dbReference type="RefSeq" id="WP_225422143.1">
    <property type="nucleotide sequence ID" value="NZ_JBHSSM010000017.1"/>
</dbReference>
<keyword evidence="6 7" id="KW-0119">Carbohydrate metabolism</keyword>
<evidence type="ECO:0000313" key="8">
    <source>
        <dbReference type="EMBL" id="MFC6315353.1"/>
    </source>
</evidence>
<proteinExistence type="inferred from homology"/>
<dbReference type="CDD" id="cd04729">
    <property type="entry name" value="NanE"/>
    <property type="match status" value="1"/>
</dbReference>
<reference evidence="9" key="1">
    <citation type="journal article" date="2019" name="Int. J. Syst. Evol. Microbiol.">
        <title>The Global Catalogue of Microorganisms (GCM) 10K type strain sequencing project: providing services to taxonomists for standard genome sequencing and annotation.</title>
        <authorList>
            <consortium name="The Broad Institute Genomics Platform"/>
            <consortium name="The Broad Institute Genome Sequencing Center for Infectious Disease"/>
            <person name="Wu L."/>
            <person name="Ma J."/>
        </authorList>
    </citation>
    <scope>NUCLEOTIDE SEQUENCE [LARGE SCALE GENOMIC DNA]</scope>
    <source>
        <strain evidence="9">CCM 8897</strain>
    </source>
</reference>
<dbReference type="NCBIfam" id="NF002231">
    <property type="entry name" value="PRK01130.1"/>
    <property type="match status" value="1"/>
</dbReference>
<protein>
    <recommendedName>
        <fullName evidence="7">Putative N-acetylmannosamine-6-phosphate 2-epimerase</fullName>
        <ecNumber evidence="7">5.1.3.9</ecNumber>
    </recommendedName>
    <alternativeName>
        <fullName evidence="7">ManNAc-6-P epimerase</fullName>
    </alternativeName>
</protein>
<keyword evidence="5 7" id="KW-0413">Isomerase</keyword>
<evidence type="ECO:0000256" key="3">
    <source>
        <dbReference type="ARBA" id="ARBA00005081"/>
    </source>
</evidence>
<dbReference type="GO" id="GO:0047465">
    <property type="term" value="F:N-acylglucosamine-6-phosphate 2-epimerase activity"/>
    <property type="evidence" value="ECO:0007669"/>
    <property type="project" value="UniProtKB-EC"/>
</dbReference>
<dbReference type="Proteomes" id="UP001596310">
    <property type="component" value="Unassembled WGS sequence"/>
</dbReference>
<evidence type="ECO:0000256" key="1">
    <source>
        <dbReference type="ARBA" id="ARBA00000056"/>
    </source>
</evidence>
<sequence>MDLEILRDKLIVSCQALPDEPLHSSFIMSRMARAVAAAGATAIRANSMIDILAIKEEISLPIIGIIKREYEGSDVYITPTVREIDQLAICNVEIIAMDATTRKRPKQSLSEIVRYTRMRYPDVLLMADTSTVEEAQNAEKLGFDLIGTTMHGYTDYTRGLNIADNNFSYLHEIVHAVHTPVVAEGKLSTPEMAKHALDVGAYTVVVGSAITRPQLITAHFVDKINNITK</sequence>
<dbReference type="PANTHER" id="PTHR36204:SF1">
    <property type="entry name" value="N-ACETYLMANNOSAMINE-6-PHOSPHATE 2-EPIMERASE-RELATED"/>
    <property type="match status" value="1"/>
</dbReference>
<dbReference type="InterPro" id="IPR013785">
    <property type="entry name" value="Aldolase_TIM"/>
</dbReference>
<evidence type="ECO:0000256" key="4">
    <source>
        <dbReference type="ARBA" id="ARBA00007439"/>
    </source>
</evidence>
<keyword evidence="9" id="KW-1185">Reference proteome</keyword>
<dbReference type="EMBL" id="JBHSSM010000017">
    <property type="protein sequence ID" value="MFC6315353.1"/>
    <property type="molecule type" value="Genomic_DNA"/>
</dbReference>